<proteinExistence type="predicted"/>
<dbReference type="SUPFAM" id="SSF51713">
    <property type="entry name" value="tRNA-guanine transglycosylase"/>
    <property type="match status" value="1"/>
</dbReference>
<dbReference type="Gene3D" id="3.20.20.105">
    <property type="entry name" value="Queuine tRNA-ribosyltransferase-like"/>
    <property type="match status" value="1"/>
</dbReference>
<evidence type="ECO:0000313" key="2">
    <source>
        <dbReference type="Ensembl" id="ENSEBUP00000012751.1"/>
    </source>
</evidence>
<organism evidence="2 3">
    <name type="scientific">Eptatretus burgeri</name>
    <name type="common">Inshore hagfish</name>
    <dbReference type="NCBI Taxonomy" id="7764"/>
    <lineage>
        <taxon>Eukaryota</taxon>
        <taxon>Metazoa</taxon>
        <taxon>Chordata</taxon>
        <taxon>Craniata</taxon>
        <taxon>Vertebrata</taxon>
        <taxon>Cyclostomata</taxon>
        <taxon>Myxini</taxon>
        <taxon>Myxiniformes</taxon>
        <taxon>Myxinidae</taxon>
        <taxon>Eptatretinae</taxon>
        <taxon>Eptatretus</taxon>
    </lineage>
</organism>
<dbReference type="PANTHER" id="PTHR46064:SF1">
    <property type="entry name" value="QUEUINE TRNA-RIBOSYLTRANSFERASE ACCESSORY SUBUNIT 2"/>
    <property type="match status" value="1"/>
</dbReference>
<evidence type="ECO:0000259" key="1">
    <source>
        <dbReference type="Pfam" id="PF01702"/>
    </source>
</evidence>
<protein>
    <submittedName>
        <fullName evidence="2">Queuine tRNA-ribosyltransferase accessory subunit 2</fullName>
    </submittedName>
</protein>
<reference evidence="2" key="1">
    <citation type="submission" date="2025-08" db="UniProtKB">
        <authorList>
            <consortium name="Ensembl"/>
        </authorList>
    </citation>
    <scope>IDENTIFICATION</scope>
</reference>
<dbReference type="InterPro" id="IPR050852">
    <property type="entry name" value="Queuine_tRNA-ribosyltrfase"/>
</dbReference>
<dbReference type="GeneTree" id="ENSGT00530000063679"/>
<accession>A0A8C4QB78</accession>
<feature type="domain" description="tRNA-guanine(15) transglycosylase-like" evidence="1">
    <location>
        <begin position="120"/>
        <end position="230"/>
    </location>
</feature>
<dbReference type="InterPro" id="IPR036511">
    <property type="entry name" value="TGT-like_sf"/>
</dbReference>
<name>A0A8C4QB78_EPTBU</name>
<dbReference type="InterPro" id="IPR002616">
    <property type="entry name" value="tRNA_ribo_trans-like"/>
</dbReference>
<reference evidence="2" key="2">
    <citation type="submission" date="2025-09" db="UniProtKB">
        <authorList>
            <consortium name="Ensembl"/>
        </authorList>
    </citation>
    <scope>IDENTIFICATION</scope>
</reference>
<dbReference type="PANTHER" id="PTHR46064">
    <property type="entry name" value="QUEUINE TRNA-RIBOSYLTRANSFERASE ACCESSORY SUBUNIT 2"/>
    <property type="match status" value="1"/>
</dbReference>
<dbReference type="Pfam" id="PF01702">
    <property type="entry name" value="TGT"/>
    <property type="match status" value="1"/>
</dbReference>
<sequence>MRFEVRAVVDGARLGLVSGLGAKGASLETPACLVYSHVGCVPHLTSDLLTSLADLPQCLYLPLPELAGHQDILENNDDGISKFFVSVWATGGRVQLTAARFISLIEAVRPDCYFVQPARRAQCRTLQFLDDCLALQARSQVFAHFLMIIDVIAFVRKLAIKPISGFALLGRQSWPDELLTAVVTELPEDKLRLVCGIGEPSAVLDCVRRGVDLFEGHYPQVATACGYALTFYYPGLTAGN</sequence>
<dbReference type="Ensembl" id="ENSEBUT00000013327.1">
    <property type="protein sequence ID" value="ENSEBUP00000012751.1"/>
    <property type="gene ID" value="ENSEBUG00000008093.1"/>
</dbReference>
<keyword evidence="3" id="KW-1185">Reference proteome</keyword>
<dbReference type="AlphaFoldDB" id="A0A8C4QB78"/>
<dbReference type="GO" id="GO:0006400">
    <property type="term" value="P:tRNA modification"/>
    <property type="evidence" value="ECO:0007669"/>
    <property type="project" value="InterPro"/>
</dbReference>
<dbReference type="Proteomes" id="UP000694388">
    <property type="component" value="Unplaced"/>
</dbReference>
<evidence type="ECO:0000313" key="3">
    <source>
        <dbReference type="Proteomes" id="UP000694388"/>
    </source>
</evidence>